<protein>
    <submittedName>
        <fullName evidence="2">Uncharacterized protein</fullName>
    </submittedName>
</protein>
<dbReference type="Proteomes" id="UP000241137">
    <property type="component" value="Segment"/>
</dbReference>
<name>K7YDZ4_9VIRU</name>
<evidence type="ECO:0000256" key="1">
    <source>
        <dbReference type="SAM" id="MobiDB-lite"/>
    </source>
</evidence>
<evidence type="ECO:0000313" key="2">
    <source>
        <dbReference type="EMBL" id="AFX92047.1"/>
    </source>
</evidence>
<dbReference type="EMBL" id="JX975216">
    <property type="protein sequence ID" value="AFX92047.1"/>
    <property type="molecule type" value="Genomic_DNA"/>
</dbReference>
<organism evidence="2 3">
    <name type="scientific">Megavirus courdo11</name>
    <dbReference type="NCBI Taxonomy" id="1128140"/>
    <lineage>
        <taxon>Viruses</taxon>
        <taxon>Varidnaviria</taxon>
        <taxon>Bamfordvirae</taxon>
        <taxon>Nucleocytoviricota</taxon>
        <taxon>Megaviricetes</taxon>
        <taxon>Imitervirales</taxon>
        <taxon>Mimiviridae</taxon>
        <taxon>Megamimivirinae</taxon>
        <taxon>Megavirus</taxon>
        <taxon>Megavirus chilense</taxon>
    </lineage>
</organism>
<reference evidence="2 3" key="1">
    <citation type="journal article" date="2014" name="Virus Genes">
        <title>Complete genome sequence of Courdo11 virus, a member of the family Mimiviridae.</title>
        <authorList>
            <person name="Yoosuf N."/>
            <person name="Pagnier I."/>
            <person name="Fournous G."/>
            <person name="Robert C."/>
            <person name="La Scola B."/>
            <person name="Raoult D."/>
            <person name="Colson P."/>
        </authorList>
    </citation>
    <scope>NUCLEOTIDE SEQUENCE [LARGE SCALE GENOMIC DNA]</scope>
</reference>
<sequence length="109" mass="12536">MISRLNIIINNNTIMCYYCHHLRNNASAPPHRSVNCRDSKNTWSKFHRRNNGQTKRTSSSSLSLGRDRSLYEGKPGFFILFCAKCGHQAYHITHSNGNELAQPRCMDHT</sequence>
<feature type="region of interest" description="Disordered" evidence="1">
    <location>
        <begin position="44"/>
        <end position="66"/>
    </location>
</feature>
<gene>
    <name evidence="2" type="ORF">CE11_00014</name>
</gene>
<proteinExistence type="predicted"/>
<evidence type="ECO:0000313" key="3">
    <source>
        <dbReference type="Proteomes" id="UP000241137"/>
    </source>
</evidence>
<accession>K7YDZ4</accession>